<evidence type="ECO:0000256" key="1">
    <source>
        <dbReference type="SAM" id="MobiDB-lite"/>
    </source>
</evidence>
<protein>
    <submittedName>
        <fullName evidence="2">Uncharacterized protein</fullName>
    </submittedName>
</protein>
<reference evidence="2" key="1">
    <citation type="submission" date="2024-04" db="EMBL/GenBank/DDBJ databases">
        <authorList>
            <person name="Roder T."/>
            <person name="Oberhansli S."/>
            <person name="Kreuzer M."/>
        </authorList>
    </citation>
    <scope>NUCLEOTIDE SEQUENCE</scope>
    <source>
        <strain evidence="2">LWS13-1.2</strain>
    </source>
</reference>
<dbReference type="EMBL" id="CP151632">
    <property type="protein sequence ID" value="WZO34751.1"/>
    <property type="molecule type" value="Genomic_DNA"/>
</dbReference>
<organism evidence="2">
    <name type="scientific">Microbacterium sp. LWS13-1.2</name>
    <dbReference type="NCBI Taxonomy" id="3135264"/>
    <lineage>
        <taxon>Bacteria</taxon>
        <taxon>Bacillati</taxon>
        <taxon>Actinomycetota</taxon>
        <taxon>Actinomycetes</taxon>
        <taxon>Micrococcales</taxon>
        <taxon>Microbacteriaceae</taxon>
        <taxon>Microbacterium</taxon>
    </lineage>
</organism>
<proteinExistence type="predicted"/>
<evidence type="ECO:0000313" key="2">
    <source>
        <dbReference type="EMBL" id="WZO34751.1"/>
    </source>
</evidence>
<sequence>MALAALVDPPAEGSGGEPLLEPQRHPEGIESVAGDACLDAEVFHRQRCRLVEQQTHRPGPRLGQEVGVQLGIAIDGRLAETRAERVELRLRERARRERIPNESQPLGRRRRRRLLGNFLTRGIRPGCGGFGRRRSGGRELLPRLHRAGDIAAAEAGDLLNQRRPGAQPLALRGSAVSAVAC</sequence>
<dbReference type="AlphaFoldDB" id="A0AAU6SCX8"/>
<accession>A0AAU6SCX8</accession>
<gene>
    <name evidence="2" type="ORF">MRBLWS13_002417</name>
</gene>
<feature type="region of interest" description="Disordered" evidence="1">
    <location>
        <begin position="1"/>
        <end position="24"/>
    </location>
</feature>
<name>A0AAU6SCX8_9MICO</name>